<dbReference type="SMART" id="SM00710">
    <property type="entry name" value="PbH1"/>
    <property type="match status" value="4"/>
</dbReference>
<name>A0A7X5LM14_9ALTE</name>
<dbReference type="SUPFAM" id="SSF51126">
    <property type="entry name" value="Pectin lyase-like"/>
    <property type="match status" value="1"/>
</dbReference>
<proteinExistence type="predicted"/>
<evidence type="ECO:0000313" key="3">
    <source>
        <dbReference type="Proteomes" id="UP000470213"/>
    </source>
</evidence>
<dbReference type="EMBL" id="JAAAWN010000010">
    <property type="protein sequence ID" value="NDV91399.1"/>
    <property type="molecule type" value="Genomic_DNA"/>
</dbReference>
<dbReference type="InterPro" id="IPR006626">
    <property type="entry name" value="PbH1"/>
</dbReference>
<keyword evidence="3" id="KW-1185">Reference proteome</keyword>
<evidence type="ECO:0000259" key="1">
    <source>
        <dbReference type="Pfam" id="PF13229"/>
    </source>
</evidence>
<reference evidence="2 3" key="1">
    <citation type="submission" date="2020-01" db="EMBL/GenBank/DDBJ databases">
        <authorList>
            <person name="Chen J."/>
            <person name="Zhu S."/>
            <person name="Yang J."/>
        </authorList>
    </citation>
    <scope>NUCLEOTIDE SEQUENCE [LARGE SCALE GENOMIC DNA]</scope>
    <source>
        <strain evidence="2 3">345S023</strain>
    </source>
</reference>
<sequence>MDNLTHTIRVLMILLCGGISFFCEGSVTTYRVNSVPELKQAVNQVNRLSSALPVEIILADGVYENATNIRIMHPNTSLRSHSNDPLKVILVGTGMRKRASVEVIFDISASNVTVSGMTLKSVANHLIQVRAERDADFFTLTNCILQDSYQQLLKVSGGNQHFADFGIVKNNRFEYTAGVGPNYYIGGIDAHHSRGWTVTDNTFSNIASPAERVAEHAIHFWHNSGNVSIRDNTIINSDRGIGLGMGKNGDVVSENEVINNRIVHTNKKHLFADVGISLENVSDTLVVDNVIYMTTSYPNAIEYRFPRTQRNIIMNNVSNRAIVSRDNGEALLNNNKQAATGDRLWLQFEHFLNQF</sequence>
<dbReference type="InterPro" id="IPR039448">
    <property type="entry name" value="Beta_helix"/>
</dbReference>
<gene>
    <name evidence="2" type="ORF">GTH32_09425</name>
</gene>
<dbReference type="Proteomes" id="UP000470213">
    <property type="component" value="Unassembled WGS sequence"/>
</dbReference>
<dbReference type="Gene3D" id="2.160.20.10">
    <property type="entry name" value="Single-stranded right-handed beta-helix, Pectin lyase-like"/>
    <property type="match status" value="1"/>
</dbReference>
<accession>A0A7X5LM14</accession>
<protein>
    <submittedName>
        <fullName evidence="2">Right-handed parallel beta-helix repeat-containing protein</fullName>
    </submittedName>
</protein>
<dbReference type="RefSeq" id="WP_163085058.1">
    <property type="nucleotide sequence ID" value="NZ_JAAAWN010000010.1"/>
</dbReference>
<organism evidence="2 3">
    <name type="scientific">Alteromonas profundi</name>
    <dbReference type="NCBI Taxonomy" id="2696062"/>
    <lineage>
        <taxon>Bacteria</taxon>
        <taxon>Pseudomonadati</taxon>
        <taxon>Pseudomonadota</taxon>
        <taxon>Gammaproteobacteria</taxon>
        <taxon>Alteromonadales</taxon>
        <taxon>Alteromonadaceae</taxon>
        <taxon>Alteromonas/Salinimonas group</taxon>
        <taxon>Alteromonas</taxon>
    </lineage>
</organism>
<dbReference type="AlphaFoldDB" id="A0A7X5LM14"/>
<dbReference type="InterPro" id="IPR012334">
    <property type="entry name" value="Pectin_lyas_fold"/>
</dbReference>
<evidence type="ECO:0000313" key="2">
    <source>
        <dbReference type="EMBL" id="NDV91399.1"/>
    </source>
</evidence>
<feature type="domain" description="Right handed beta helix" evidence="1">
    <location>
        <begin position="187"/>
        <end position="336"/>
    </location>
</feature>
<dbReference type="Pfam" id="PF13229">
    <property type="entry name" value="Beta_helix"/>
    <property type="match status" value="1"/>
</dbReference>
<comment type="caution">
    <text evidence="2">The sequence shown here is derived from an EMBL/GenBank/DDBJ whole genome shotgun (WGS) entry which is preliminary data.</text>
</comment>
<dbReference type="InterPro" id="IPR011050">
    <property type="entry name" value="Pectin_lyase_fold/virulence"/>
</dbReference>